<evidence type="ECO:0000259" key="1">
    <source>
        <dbReference type="Pfam" id="PF01850"/>
    </source>
</evidence>
<dbReference type="RefSeq" id="WP_352889960.1">
    <property type="nucleotide sequence ID" value="NZ_JBEPIJ010000013.1"/>
</dbReference>
<dbReference type="InterPro" id="IPR029060">
    <property type="entry name" value="PIN-like_dom_sf"/>
</dbReference>
<organism evidence="2 3">
    <name type="scientific">Sinimarinibacterium thermocellulolyticum</name>
    <dbReference type="NCBI Taxonomy" id="3170016"/>
    <lineage>
        <taxon>Bacteria</taxon>
        <taxon>Pseudomonadati</taxon>
        <taxon>Pseudomonadota</taxon>
        <taxon>Gammaproteobacteria</taxon>
        <taxon>Nevskiales</taxon>
        <taxon>Nevskiaceae</taxon>
        <taxon>Sinimarinibacterium</taxon>
    </lineage>
</organism>
<dbReference type="EMBL" id="JBEPIJ010000013">
    <property type="protein sequence ID" value="MES0874668.1"/>
    <property type="molecule type" value="Genomic_DNA"/>
</dbReference>
<protein>
    <submittedName>
        <fullName evidence="2">Type II toxin-antitoxin system VapC family toxin</fullName>
    </submittedName>
</protein>
<reference evidence="2 3" key="1">
    <citation type="submission" date="2024-06" db="EMBL/GenBank/DDBJ databases">
        <authorList>
            <person name="Li Z."/>
            <person name="Jiang Y."/>
        </authorList>
    </citation>
    <scope>NUCLEOTIDE SEQUENCE [LARGE SCALE GENOMIC DNA]</scope>
    <source>
        <strain evidence="2 3">HSW-8</strain>
    </source>
</reference>
<dbReference type="SUPFAM" id="SSF88723">
    <property type="entry name" value="PIN domain-like"/>
    <property type="match status" value="1"/>
</dbReference>
<dbReference type="Pfam" id="PF01850">
    <property type="entry name" value="PIN"/>
    <property type="match status" value="1"/>
</dbReference>
<dbReference type="CDD" id="cd09874">
    <property type="entry name" value="PIN_MT3492-like"/>
    <property type="match status" value="1"/>
</dbReference>
<gene>
    <name evidence="2" type="ORF">ABSH63_11710</name>
</gene>
<dbReference type="Gene3D" id="3.40.50.1010">
    <property type="entry name" value="5'-nuclease"/>
    <property type="match status" value="1"/>
</dbReference>
<keyword evidence="3" id="KW-1185">Reference proteome</keyword>
<name>A0ABV2ABX7_9GAMM</name>
<feature type="domain" description="PIN" evidence="1">
    <location>
        <begin position="3"/>
        <end position="110"/>
    </location>
</feature>
<evidence type="ECO:0000313" key="3">
    <source>
        <dbReference type="Proteomes" id="UP001465331"/>
    </source>
</evidence>
<sequence length="145" mass="15732">MIVYCDTSALLKLYVDEAHTPSVEALLTRSEAVSVCRIAWAEAQAALARRLREQPDAATAIATARSALARDWPAYVVIEVSQAVVELAGDYADSFALRGYDAVQLAACASFAREVCLPVHFACFDQRLNKAARVLGLEVPFIDLS</sequence>
<dbReference type="InterPro" id="IPR002716">
    <property type="entry name" value="PIN_dom"/>
</dbReference>
<comment type="caution">
    <text evidence="2">The sequence shown here is derived from an EMBL/GenBank/DDBJ whole genome shotgun (WGS) entry which is preliminary data.</text>
</comment>
<evidence type="ECO:0000313" key="2">
    <source>
        <dbReference type="EMBL" id="MES0874668.1"/>
    </source>
</evidence>
<proteinExistence type="predicted"/>
<accession>A0ABV2ABX7</accession>
<dbReference type="Proteomes" id="UP001465331">
    <property type="component" value="Unassembled WGS sequence"/>
</dbReference>